<dbReference type="GO" id="GO:0051213">
    <property type="term" value="F:dioxygenase activity"/>
    <property type="evidence" value="ECO:0007669"/>
    <property type="project" value="UniProtKB-KW"/>
</dbReference>
<keyword evidence="11" id="KW-1185">Reference proteome</keyword>
<evidence type="ECO:0000313" key="11">
    <source>
        <dbReference type="Proteomes" id="UP000325811"/>
    </source>
</evidence>
<organism evidence="10 11">
    <name type="scientific">Paraburkholderia dioscoreae</name>
    <dbReference type="NCBI Taxonomy" id="2604047"/>
    <lineage>
        <taxon>Bacteria</taxon>
        <taxon>Pseudomonadati</taxon>
        <taxon>Pseudomonadota</taxon>
        <taxon>Betaproteobacteria</taxon>
        <taxon>Burkholderiales</taxon>
        <taxon>Burkholderiaceae</taxon>
        <taxon>Paraburkholderia</taxon>
    </lineage>
</organism>
<reference evidence="10 11" key="1">
    <citation type="submission" date="2019-08" db="EMBL/GenBank/DDBJ databases">
        <authorList>
            <person name="Herpell B J."/>
        </authorList>
    </citation>
    <scope>NUCLEOTIDE SEQUENCE [LARGE SCALE GENOMIC DNA]</scope>
    <source>
        <strain evidence="11">Msb3</strain>
    </source>
</reference>
<keyword evidence="6" id="KW-0408">Iron</keyword>
<dbReference type="PANTHER" id="PTHR43756:SF1">
    <property type="entry name" value="3-PHENYLPROPIONATE_CINNAMIC ACID DIOXYGENASE SUBUNIT ALPHA"/>
    <property type="match status" value="1"/>
</dbReference>
<evidence type="ECO:0000256" key="6">
    <source>
        <dbReference type="ARBA" id="ARBA00023004"/>
    </source>
</evidence>
<dbReference type="CDD" id="cd08879">
    <property type="entry name" value="RHO_alpha_C_AntDO-like"/>
    <property type="match status" value="1"/>
</dbReference>
<keyword evidence="5" id="KW-0560">Oxidoreductase</keyword>
<dbReference type="Gene3D" id="2.102.10.10">
    <property type="entry name" value="Rieske [2Fe-2S] iron-sulphur domain"/>
    <property type="match status" value="1"/>
</dbReference>
<dbReference type="Pfam" id="PF00355">
    <property type="entry name" value="Rieske"/>
    <property type="match status" value="1"/>
</dbReference>
<dbReference type="InterPro" id="IPR017941">
    <property type="entry name" value="Rieske_2Fe-2S"/>
</dbReference>
<evidence type="ECO:0000256" key="2">
    <source>
        <dbReference type="ARBA" id="ARBA00022714"/>
    </source>
</evidence>
<dbReference type="PROSITE" id="PS00570">
    <property type="entry name" value="RING_HYDROXYL_ALPHA"/>
    <property type="match status" value="1"/>
</dbReference>
<evidence type="ECO:0000256" key="7">
    <source>
        <dbReference type="ARBA" id="ARBA00023014"/>
    </source>
</evidence>
<evidence type="ECO:0000313" key="10">
    <source>
        <dbReference type="EMBL" id="VVD33269.1"/>
    </source>
</evidence>
<dbReference type="KEGG" id="pdio:PDMSB3_1985.1"/>
<dbReference type="PRINTS" id="PR00090">
    <property type="entry name" value="RNGDIOXGNASE"/>
</dbReference>
<dbReference type="SUPFAM" id="SSF50022">
    <property type="entry name" value="ISP domain"/>
    <property type="match status" value="1"/>
</dbReference>
<keyword evidence="4 10" id="KW-0223">Dioxygenase</keyword>
<sequence length="426" mass="47694">MTYSSDYLRSLVREDRVHRKMYVDPEIFELEKEKIFKKVWMYVGHESLVPDPGDYYCTTLVGQEVVLSRSPDGNINVIFNRCGHRGARVLNRKRGNAKVFTCMYHGWGFKPDGTLAGVPMKADFPGGVLEERASGMVALPRVKSYRGFVFASFNADVEPLEEYLGEARRGIDELTDRSPVGKIEFAFGCHRYHFDGNWKLQLENQADMYHPAACHASTVGPDGRQFQRRAGKEGGDAAFFTANGEAVVAQTGVRGFLKGHSSEASLFDKEQSGGVWDEYRAMMVDAYGEERTRDILKNRRHSMTLFPSVDILIAQTSVRVIRAVAVDRTEIEIWPVRLVGAPDVISTDLVKYVNITHSASSFIQSDDLEAFERCQEGLKTEGAEWFLVAKGLGDEVDEGKGVLFGPRSSEVGQRAQHVAWRDLMGA</sequence>
<dbReference type="Gene3D" id="3.90.380.10">
    <property type="entry name" value="Naphthalene 1,2-dioxygenase Alpha Subunit, Chain A, domain 1"/>
    <property type="match status" value="1"/>
</dbReference>
<dbReference type="Pfam" id="PF00848">
    <property type="entry name" value="Ring_hydroxyl_A"/>
    <property type="match status" value="1"/>
</dbReference>
<dbReference type="InterPro" id="IPR015881">
    <property type="entry name" value="ARHD_Rieske_2Fe_2S"/>
</dbReference>
<dbReference type="PANTHER" id="PTHR43756">
    <property type="entry name" value="CHOLINE MONOOXYGENASE, CHLOROPLASTIC"/>
    <property type="match status" value="1"/>
</dbReference>
<evidence type="ECO:0000256" key="8">
    <source>
        <dbReference type="ARBA" id="ARBA00023027"/>
    </source>
</evidence>
<feature type="domain" description="Rieske" evidence="9">
    <location>
        <begin position="40"/>
        <end position="151"/>
    </location>
</feature>
<dbReference type="EMBL" id="LR699554">
    <property type="protein sequence ID" value="VVD33269.1"/>
    <property type="molecule type" value="Genomic_DNA"/>
</dbReference>
<keyword evidence="2" id="KW-0001">2Fe-2S</keyword>
<dbReference type="InterPro" id="IPR036922">
    <property type="entry name" value="Rieske_2Fe-2S_sf"/>
</dbReference>
<evidence type="ECO:0000256" key="3">
    <source>
        <dbReference type="ARBA" id="ARBA00022723"/>
    </source>
</evidence>
<comment type="similarity">
    <text evidence="1">Belongs to the bacterial ring-hydroxylating dioxygenase alpha subunit family.</text>
</comment>
<dbReference type="RefSeq" id="WP_007177556.1">
    <property type="nucleotide sequence ID" value="NZ_LR699554.1"/>
</dbReference>
<dbReference type="InterPro" id="IPR015879">
    <property type="entry name" value="Ring_hydroxy_dOase_asu_C_dom"/>
</dbReference>
<evidence type="ECO:0000256" key="4">
    <source>
        <dbReference type="ARBA" id="ARBA00022964"/>
    </source>
</evidence>
<protein>
    <submittedName>
        <fullName evidence="10">Ring-hydroxylating dioxygenase, large terminal subunit</fullName>
    </submittedName>
</protein>
<evidence type="ECO:0000259" key="9">
    <source>
        <dbReference type="PROSITE" id="PS51296"/>
    </source>
</evidence>
<dbReference type="InterPro" id="IPR001663">
    <property type="entry name" value="Rng_hydr_dOase-A"/>
</dbReference>
<dbReference type="GO" id="GO:0005506">
    <property type="term" value="F:iron ion binding"/>
    <property type="evidence" value="ECO:0007669"/>
    <property type="project" value="InterPro"/>
</dbReference>
<dbReference type="Proteomes" id="UP000325811">
    <property type="component" value="Chromosome II"/>
</dbReference>
<dbReference type="SUPFAM" id="SSF55961">
    <property type="entry name" value="Bet v1-like"/>
    <property type="match status" value="1"/>
</dbReference>
<evidence type="ECO:0000256" key="1">
    <source>
        <dbReference type="ARBA" id="ARBA00008751"/>
    </source>
</evidence>
<evidence type="ECO:0000256" key="5">
    <source>
        <dbReference type="ARBA" id="ARBA00023002"/>
    </source>
</evidence>
<accession>A0A5Q4ZD88</accession>
<keyword evidence="7" id="KW-0411">Iron-sulfur</keyword>
<proteinExistence type="inferred from homology"/>
<name>A0A5Q4ZD88_9BURK</name>
<gene>
    <name evidence="10" type="ORF">PDMSB3_1985</name>
</gene>
<keyword evidence="8" id="KW-0520">NAD</keyword>
<dbReference type="GO" id="GO:0051537">
    <property type="term" value="F:2 iron, 2 sulfur cluster binding"/>
    <property type="evidence" value="ECO:0007669"/>
    <property type="project" value="UniProtKB-KW"/>
</dbReference>
<keyword evidence="3" id="KW-0479">Metal-binding</keyword>
<dbReference type="PROSITE" id="PS51296">
    <property type="entry name" value="RIESKE"/>
    <property type="match status" value="1"/>
</dbReference>
<dbReference type="AlphaFoldDB" id="A0A5Q4ZD88"/>